<accession>A0A0F9HNI9</accession>
<name>A0A0F9HNI9_9ZZZZ</name>
<gene>
    <name evidence="1" type="ORF">LCGC14_1760760</name>
</gene>
<comment type="caution">
    <text evidence="1">The sequence shown here is derived from an EMBL/GenBank/DDBJ whole genome shotgun (WGS) entry which is preliminary data.</text>
</comment>
<organism evidence="1">
    <name type="scientific">marine sediment metagenome</name>
    <dbReference type="NCBI Taxonomy" id="412755"/>
    <lineage>
        <taxon>unclassified sequences</taxon>
        <taxon>metagenomes</taxon>
        <taxon>ecological metagenomes</taxon>
    </lineage>
</organism>
<proteinExistence type="predicted"/>
<evidence type="ECO:0000313" key="1">
    <source>
        <dbReference type="EMBL" id="KKM04787.1"/>
    </source>
</evidence>
<dbReference type="AlphaFoldDB" id="A0A0F9HNI9"/>
<dbReference type="EMBL" id="LAZR01016379">
    <property type="protein sequence ID" value="KKM04787.1"/>
    <property type="molecule type" value="Genomic_DNA"/>
</dbReference>
<reference evidence="1" key="1">
    <citation type="journal article" date="2015" name="Nature">
        <title>Complex archaea that bridge the gap between prokaryotes and eukaryotes.</title>
        <authorList>
            <person name="Spang A."/>
            <person name="Saw J.H."/>
            <person name="Jorgensen S.L."/>
            <person name="Zaremba-Niedzwiedzka K."/>
            <person name="Martijn J."/>
            <person name="Lind A.E."/>
            <person name="van Eijk R."/>
            <person name="Schleper C."/>
            <person name="Guy L."/>
            <person name="Ettema T.J."/>
        </authorList>
    </citation>
    <scope>NUCLEOTIDE SEQUENCE</scope>
</reference>
<sequence length="89" mass="10661">MSCELPQFCREQTMRANKKHCCCECHKPIEPGTHYVNTKGVWDGEWRTYKMCLKCNRVRTLALKRYPPVFEEEGPGFSLLYDWIKECRR</sequence>
<protein>
    <submittedName>
        <fullName evidence="1">Uncharacterized protein</fullName>
    </submittedName>
</protein>